<keyword evidence="4 8" id="KW-0560">Oxidoreductase</keyword>
<dbReference type="PANTHER" id="PTHR45444:SF3">
    <property type="entry name" value="XANTHINE DEHYDROGENASE"/>
    <property type="match status" value="1"/>
</dbReference>
<keyword evidence="2" id="KW-0479">Metal-binding</keyword>
<keyword evidence="5" id="KW-0408">Iron</keyword>
<evidence type="ECO:0000256" key="4">
    <source>
        <dbReference type="ARBA" id="ARBA00023002"/>
    </source>
</evidence>
<evidence type="ECO:0000259" key="6">
    <source>
        <dbReference type="PROSITE" id="PS51085"/>
    </source>
</evidence>
<name>A0ABT3H7L1_9HYPH</name>
<sequence length="494" mass="53471">MTAIRREIRFLLNDDEIRLTEVGPNDTLLDHIRLARRLTGTKEGCAEGDCGACTVLVGRLTAKGLRYEPVNACIRLLASVDRCHVVTVEHLAGPDGLHPVQQAMVSEHASQCGFCTPGIVMSLYALWLSVPEPGEAEIETALQGNLCRCTGYQPIVDAAKAACALGNPAEDALVTNREAIAAKLKSFDGARVEVEKDGARAFLPADLEDFAELRADMPEATIVAGATDVGLWVTKEMRDISPAVFVGHLAELKEITEDDAGLTLGAAVTYSEAAASVRRMFPHLAEFWPRIGGWQIRNMGTVGGNIANGSPIGDTPPVLIALGARVILRHREERRILELEDFFLDYGKQDRKPGDFLEAIHIPRPAPDTLNAAYKISKRRDEDISAVCGAFSLRLDGGTVGSIRIAFGGMAATPKRASRVEAALEGKPWTEETVAKAANAFAEDFSPISDWRASSDYRALIARNLLLRFLYETSEVGEPVQLSAMPVPEAAGWM</sequence>
<dbReference type="InterPro" id="IPR002888">
    <property type="entry name" value="2Fe-2S-bd"/>
</dbReference>
<dbReference type="Pfam" id="PF03450">
    <property type="entry name" value="CO_deh_flav_C"/>
    <property type="match status" value="1"/>
</dbReference>
<dbReference type="PIRSF" id="PIRSF036557">
    <property type="entry name" value="XdhA_RC"/>
    <property type="match status" value="1"/>
</dbReference>
<accession>A0ABT3H7L1</accession>
<dbReference type="Gene3D" id="3.30.465.10">
    <property type="match status" value="1"/>
</dbReference>
<evidence type="ECO:0000256" key="1">
    <source>
        <dbReference type="ARBA" id="ARBA00022630"/>
    </source>
</evidence>
<dbReference type="InterPro" id="IPR036683">
    <property type="entry name" value="CO_DH_flav_C_dom_sf"/>
</dbReference>
<dbReference type="InterPro" id="IPR012175">
    <property type="entry name" value="Xanth_DH_ssu_bac"/>
</dbReference>
<dbReference type="Pfam" id="PF01799">
    <property type="entry name" value="Fer2_2"/>
    <property type="match status" value="1"/>
</dbReference>
<gene>
    <name evidence="8" type="ORF">M2319_000687</name>
</gene>
<dbReference type="InterPro" id="IPR036318">
    <property type="entry name" value="FAD-bd_PCMH-like_sf"/>
</dbReference>
<dbReference type="InterPro" id="IPR005107">
    <property type="entry name" value="CO_DH_flav_C"/>
</dbReference>
<dbReference type="InterPro" id="IPR002346">
    <property type="entry name" value="Mopterin_DH_FAD-bd"/>
</dbReference>
<dbReference type="Gene3D" id="3.10.20.30">
    <property type="match status" value="1"/>
</dbReference>
<proteinExistence type="predicted"/>
<dbReference type="EMBL" id="JAOQNS010000002">
    <property type="protein sequence ID" value="MCW2306368.1"/>
    <property type="molecule type" value="Genomic_DNA"/>
</dbReference>
<dbReference type="SUPFAM" id="SSF56176">
    <property type="entry name" value="FAD-binding/transporter-associated domain-like"/>
    <property type="match status" value="1"/>
</dbReference>
<dbReference type="InterPro" id="IPR016166">
    <property type="entry name" value="FAD-bd_PCMH"/>
</dbReference>
<dbReference type="SUPFAM" id="SSF54292">
    <property type="entry name" value="2Fe-2S ferredoxin-like"/>
    <property type="match status" value="1"/>
</dbReference>
<keyword evidence="3" id="KW-0274">FAD</keyword>
<keyword evidence="1" id="KW-0285">Flavoprotein</keyword>
<dbReference type="Gene3D" id="3.30.390.50">
    <property type="entry name" value="CO dehydrogenase flavoprotein, C-terminal domain"/>
    <property type="match status" value="1"/>
</dbReference>
<dbReference type="NCBIfam" id="TIGR02963">
    <property type="entry name" value="xanthine_xdhA"/>
    <property type="match status" value="1"/>
</dbReference>
<feature type="domain" description="FAD-binding PCMH-type" evidence="7">
    <location>
        <begin position="194"/>
        <end position="367"/>
    </location>
</feature>
<evidence type="ECO:0000313" key="9">
    <source>
        <dbReference type="Proteomes" id="UP001209755"/>
    </source>
</evidence>
<evidence type="ECO:0000259" key="7">
    <source>
        <dbReference type="PROSITE" id="PS51387"/>
    </source>
</evidence>
<dbReference type="InterPro" id="IPR014307">
    <property type="entry name" value="Xanthine_DH_ssu"/>
</dbReference>
<organism evidence="8 9">
    <name type="scientific">Rhodobium gokarnense</name>
    <dbReference type="NCBI Taxonomy" id="364296"/>
    <lineage>
        <taxon>Bacteria</taxon>
        <taxon>Pseudomonadati</taxon>
        <taxon>Pseudomonadota</taxon>
        <taxon>Alphaproteobacteria</taxon>
        <taxon>Hyphomicrobiales</taxon>
        <taxon>Rhodobiaceae</taxon>
        <taxon>Rhodobium</taxon>
    </lineage>
</organism>
<dbReference type="InterPro" id="IPR036010">
    <property type="entry name" value="2Fe-2S_ferredoxin-like_sf"/>
</dbReference>
<dbReference type="InterPro" id="IPR006058">
    <property type="entry name" value="2Fe2S_fd_BS"/>
</dbReference>
<dbReference type="InterPro" id="IPR016169">
    <property type="entry name" value="FAD-bd_PCMH_sub2"/>
</dbReference>
<feature type="domain" description="2Fe-2S ferredoxin-type" evidence="6">
    <location>
        <begin position="6"/>
        <end position="91"/>
    </location>
</feature>
<dbReference type="EC" id="1.17.1.4" evidence="8"/>
<protein>
    <submittedName>
        <fullName evidence="8">Xanthine dehydrogenase small subunit</fullName>
        <ecNumber evidence="8">1.17.1.4</ecNumber>
    </submittedName>
</protein>
<dbReference type="InterPro" id="IPR016208">
    <property type="entry name" value="Ald_Oxase/xanthine_DH-like"/>
</dbReference>
<dbReference type="Pfam" id="PF00941">
    <property type="entry name" value="FAD_binding_5"/>
    <property type="match status" value="1"/>
</dbReference>
<evidence type="ECO:0000313" key="8">
    <source>
        <dbReference type="EMBL" id="MCW2306368.1"/>
    </source>
</evidence>
<dbReference type="CDD" id="cd00207">
    <property type="entry name" value="fer2"/>
    <property type="match status" value="1"/>
</dbReference>
<dbReference type="PROSITE" id="PS00197">
    <property type="entry name" value="2FE2S_FER_1"/>
    <property type="match status" value="1"/>
</dbReference>
<dbReference type="Gene3D" id="3.30.43.10">
    <property type="entry name" value="Uridine Diphospho-n-acetylenolpyruvylglucosamine Reductase, domain 2"/>
    <property type="match status" value="1"/>
</dbReference>
<dbReference type="Pfam" id="PF00111">
    <property type="entry name" value="Fer2"/>
    <property type="match status" value="1"/>
</dbReference>
<dbReference type="PROSITE" id="PS51085">
    <property type="entry name" value="2FE2S_FER_2"/>
    <property type="match status" value="1"/>
</dbReference>
<reference evidence="9" key="1">
    <citation type="submission" date="2023-07" db="EMBL/GenBank/DDBJ databases">
        <title>Genome sequencing of Purple Non-Sulfur Bacteria from various extreme environments.</title>
        <authorList>
            <person name="Mayer M."/>
        </authorList>
    </citation>
    <scope>NUCLEOTIDE SEQUENCE [LARGE SCALE GENOMIC DNA]</scope>
    <source>
        <strain evidence="9">DSM 17935</strain>
    </source>
</reference>
<keyword evidence="9" id="KW-1185">Reference proteome</keyword>
<comment type="caution">
    <text evidence="8">The sequence shown here is derived from an EMBL/GenBank/DDBJ whole genome shotgun (WGS) entry which is preliminary data.</text>
</comment>
<evidence type="ECO:0000256" key="3">
    <source>
        <dbReference type="ARBA" id="ARBA00022827"/>
    </source>
</evidence>
<dbReference type="Gene3D" id="1.10.150.120">
    <property type="entry name" value="[2Fe-2S]-binding domain"/>
    <property type="match status" value="1"/>
</dbReference>
<dbReference type="SUPFAM" id="SSF47741">
    <property type="entry name" value="CO dehydrogenase ISP C-domain like"/>
    <property type="match status" value="1"/>
</dbReference>
<dbReference type="SMART" id="SM01092">
    <property type="entry name" value="CO_deh_flav_C"/>
    <property type="match status" value="1"/>
</dbReference>
<dbReference type="RefSeq" id="WP_264600040.1">
    <property type="nucleotide sequence ID" value="NZ_JAOQNS010000002.1"/>
</dbReference>
<dbReference type="InterPro" id="IPR036884">
    <property type="entry name" value="2Fe-2S-bd_dom_sf"/>
</dbReference>
<dbReference type="InterPro" id="IPR001041">
    <property type="entry name" value="2Fe-2S_ferredoxin-type"/>
</dbReference>
<evidence type="ECO:0000256" key="5">
    <source>
        <dbReference type="ARBA" id="ARBA00023004"/>
    </source>
</evidence>
<dbReference type="Proteomes" id="UP001209755">
    <property type="component" value="Unassembled WGS sequence"/>
</dbReference>
<dbReference type="InterPro" id="IPR016167">
    <property type="entry name" value="FAD-bd_PCMH_sub1"/>
</dbReference>
<dbReference type="PANTHER" id="PTHR45444">
    <property type="entry name" value="XANTHINE DEHYDROGENASE"/>
    <property type="match status" value="1"/>
</dbReference>
<dbReference type="SUPFAM" id="SSF55447">
    <property type="entry name" value="CO dehydrogenase flavoprotein C-terminal domain-like"/>
    <property type="match status" value="1"/>
</dbReference>
<dbReference type="PROSITE" id="PS51387">
    <property type="entry name" value="FAD_PCMH"/>
    <property type="match status" value="1"/>
</dbReference>
<evidence type="ECO:0000256" key="2">
    <source>
        <dbReference type="ARBA" id="ARBA00022723"/>
    </source>
</evidence>
<dbReference type="GO" id="GO:0004854">
    <property type="term" value="F:xanthine dehydrogenase activity"/>
    <property type="evidence" value="ECO:0007669"/>
    <property type="project" value="UniProtKB-EC"/>
</dbReference>
<dbReference type="InterPro" id="IPR012675">
    <property type="entry name" value="Beta-grasp_dom_sf"/>
</dbReference>